<evidence type="ECO:0000256" key="1">
    <source>
        <dbReference type="SAM" id="MobiDB-lite"/>
    </source>
</evidence>
<feature type="compositionally biased region" description="Acidic residues" evidence="1">
    <location>
        <begin position="16"/>
        <end position="35"/>
    </location>
</feature>
<feature type="compositionally biased region" description="Polar residues" evidence="1">
    <location>
        <begin position="36"/>
        <end position="47"/>
    </location>
</feature>
<evidence type="ECO:0000313" key="3">
    <source>
        <dbReference type="Proteomes" id="UP000053477"/>
    </source>
</evidence>
<dbReference type="InParanoid" id="A0A0H2R2K1"/>
<gene>
    <name evidence="2" type="ORF">SCHPADRAFT_933338</name>
</gene>
<protein>
    <submittedName>
        <fullName evidence="2">Uncharacterized protein</fullName>
    </submittedName>
</protein>
<proteinExistence type="predicted"/>
<dbReference type="AlphaFoldDB" id="A0A0H2R2K1"/>
<dbReference type="Proteomes" id="UP000053477">
    <property type="component" value="Unassembled WGS sequence"/>
</dbReference>
<evidence type="ECO:0000313" key="2">
    <source>
        <dbReference type="EMBL" id="KLO05985.1"/>
    </source>
</evidence>
<reference evidence="2 3" key="1">
    <citation type="submission" date="2015-04" db="EMBL/GenBank/DDBJ databases">
        <title>Complete genome sequence of Schizopora paradoxa KUC8140, a cosmopolitan wood degrader in East Asia.</title>
        <authorList>
            <consortium name="DOE Joint Genome Institute"/>
            <person name="Min B."/>
            <person name="Park H."/>
            <person name="Jang Y."/>
            <person name="Kim J.-J."/>
            <person name="Kim K.H."/>
            <person name="Pangilinan J."/>
            <person name="Lipzen A."/>
            <person name="Riley R."/>
            <person name="Grigoriev I.V."/>
            <person name="Spatafora J.W."/>
            <person name="Choi I.-G."/>
        </authorList>
    </citation>
    <scope>NUCLEOTIDE SEQUENCE [LARGE SCALE GENOMIC DNA]</scope>
    <source>
        <strain evidence="2 3">KUC8140</strain>
    </source>
</reference>
<feature type="non-terminal residue" evidence="2">
    <location>
        <position position="318"/>
    </location>
</feature>
<keyword evidence="3" id="KW-1185">Reference proteome</keyword>
<accession>A0A0H2R2K1</accession>
<organism evidence="2 3">
    <name type="scientific">Schizopora paradoxa</name>
    <dbReference type="NCBI Taxonomy" id="27342"/>
    <lineage>
        <taxon>Eukaryota</taxon>
        <taxon>Fungi</taxon>
        <taxon>Dikarya</taxon>
        <taxon>Basidiomycota</taxon>
        <taxon>Agaricomycotina</taxon>
        <taxon>Agaricomycetes</taxon>
        <taxon>Hymenochaetales</taxon>
        <taxon>Schizoporaceae</taxon>
        <taxon>Schizopora</taxon>
    </lineage>
</organism>
<feature type="compositionally biased region" description="Polar residues" evidence="1">
    <location>
        <begin position="1"/>
        <end position="10"/>
    </location>
</feature>
<dbReference type="EMBL" id="KQ086249">
    <property type="protein sequence ID" value="KLO05985.1"/>
    <property type="molecule type" value="Genomic_DNA"/>
</dbReference>
<name>A0A0H2R2K1_9AGAM</name>
<feature type="region of interest" description="Disordered" evidence="1">
    <location>
        <begin position="1"/>
        <end position="48"/>
    </location>
</feature>
<sequence length="318" mass="35509">MNDITPQIDTSRGDECSESDATTDETTDSELEDLAQSDTGMNVSVGSPSFEAPEARAFQGSYFRGAEETGLSGISGEIWRDWVEQGPSQHKLTETHPPSMYPQYFQPQFDPYANYGPTNFMYHPTDNPTPYQYPNLAPNPFPAPSHSGPNSVASAMPIHSLDDVAAGPSAEDTVPTLDWAGVRPTKKQQKLRAVASFIREELFMSPTEFLLEIIGCKDSDTEIKEYKSKFYSTRAIPRLLDTISKGDAQGCSKLDAWFETRALKLVLDRVDKEMTTLTSEFVVTMKDIEPKHLLNFNIQSEVLQTIKDDSPWLHQILV</sequence>